<evidence type="ECO:0000313" key="4">
    <source>
        <dbReference type="EMBL" id="KAL2826453.1"/>
    </source>
</evidence>
<sequence length="444" mass="49222">MDSLHLYFFTYNCACNFIDPDHFSRHFFDALPVTDNSSSTTPPDLIVLSLQEIAPLAYAFLGGSYLTPYFALFAQAVDRATANHYGSQYVNIVTDNSGMTGLMVYARPDMAGHLSSPSIARLGLGVQEMGNKGAVGARLSFSTQESPHPRVGLTFIAAHLAPAESAVARRNADWRSLVEKLMFGGSEHASPRNDENDDESESAALLPGSPSSQNTYRGIFAPANYLFLGGDLNYRTADKLPADNDYLRFPQADAEPASPLHFSQLLKEDQLKREMQQSRCFHGLSEAPIDFPPTYKYHQEAQAAARDPTQADRVPEWKWTSTRWPSWCDRVLFLDAPPGIGKEAKVKVLKYDALPVSPTSDHRPVTLTVSIPFSKVNALDEHETTAPFPTDPDWERRRDVARRKEYFVGCLAYLGLTREGNGLMLASTIGLLGVWFVMRSLFSA</sequence>
<dbReference type="InterPro" id="IPR000300">
    <property type="entry name" value="IPPc"/>
</dbReference>
<evidence type="ECO:0000259" key="3">
    <source>
        <dbReference type="SMART" id="SM00128"/>
    </source>
</evidence>
<feature type="transmembrane region" description="Helical" evidence="2">
    <location>
        <begin position="423"/>
        <end position="442"/>
    </location>
</feature>
<keyword evidence="4" id="KW-0540">Nuclease</keyword>
<name>A0ABR4IHY3_9EURO</name>
<proteinExistence type="predicted"/>
<accession>A0ABR4IHY3</accession>
<keyword evidence="2" id="KW-1133">Transmembrane helix</keyword>
<keyword evidence="4" id="KW-0378">Hydrolase</keyword>
<keyword evidence="5" id="KW-1185">Reference proteome</keyword>
<dbReference type="SMART" id="SM00128">
    <property type="entry name" value="IPPc"/>
    <property type="match status" value="1"/>
</dbReference>
<dbReference type="SUPFAM" id="SSF56219">
    <property type="entry name" value="DNase I-like"/>
    <property type="match status" value="1"/>
</dbReference>
<evidence type="ECO:0000256" key="1">
    <source>
        <dbReference type="SAM" id="MobiDB-lite"/>
    </source>
</evidence>
<evidence type="ECO:0000256" key="2">
    <source>
        <dbReference type="SAM" id="Phobius"/>
    </source>
</evidence>
<dbReference type="InterPro" id="IPR036691">
    <property type="entry name" value="Endo/exonu/phosph_ase_sf"/>
</dbReference>
<keyword evidence="4" id="KW-0255">Endonuclease</keyword>
<keyword evidence="2" id="KW-0472">Membrane</keyword>
<reference evidence="4 5" key="1">
    <citation type="submission" date="2024-07" db="EMBL/GenBank/DDBJ databases">
        <title>Section-level genome sequencing and comparative genomics of Aspergillus sections Usti and Cavernicolus.</title>
        <authorList>
            <consortium name="Lawrence Berkeley National Laboratory"/>
            <person name="Nybo J.L."/>
            <person name="Vesth T.C."/>
            <person name="Theobald S."/>
            <person name="Frisvad J.C."/>
            <person name="Larsen T.O."/>
            <person name="Kjaerboelling I."/>
            <person name="Rothschild-Mancinelli K."/>
            <person name="Lyhne E.K."/>
            <person name="Kogle M.E."/>
            <person name="Barry K."/>
            <person name="Clum A."/>
            <person name="Na H."/>
            <person name="Ledsgaard L."/>
            <person name="Lin J."/>
            <person name="Lipzen A."/>
            <person name="Kuo A."/>
            <person name="Riley R."/>
            <person name="Mondo S."/>
            <person name="LaButti K."/>
            <person name="Haridas S."/>
            <person name="Pangalinan J."/>
            <person name="Salamov A.A."/>
            <person name="Simmons B.A."/>
            <person name="Magnuson J.K."/>
            <person name="Chen J."/>
            <person name="Drula E."/>
            <person name="Henrissat B."/>
            <person name="Wiebenga A."/>
            <person name="Lubbers R.J."/>
            <person name="Gomes A.C."/>
            <person name="Makela M.R."/>
            <person name="Stajich J."/>
            <person name="Grigoriev I.V."/>
            <person name="Mortensen U.H."/>
            <person name="De vries R.P."/>
            <person name="Baker S.E."/>
            <person name="Andersen M.R."/>
        </authorList>
    </citation>
    <scope>NUCLEOTIDE SEQUENCE [LARGE SCALE GENOMIC DNA]</scope>
    <source>
        <strain evidence="4 5">CBS 600.67</strain>
    </source>
</reference>
<dbReference type="Proteomes" id="UP001610335">
    <property type="component" value="Unassembled WGS sequence"/>
</dbReference>
<dbReference type="Gene3D" id="3.60.10.10">
    <property type="entry name" value="Endonuclease/exonuclease/phosphatase"/>
    <property type="match status" value="1"/>
</dbReference>
<evidence type="ECO:0000313" key="5">
    <source>
        <dbReference type="Proteomes" id="UP001610335"/>
    </source>
</evidence>
<dbReference type="InterPro" id="IPR046985">
    <property type="entry name" value="IP5"/>
</dbReference>
<feature type="domain" description="Inositol polyphosphate-related phosphatase" evidence="3">
    <location>
        <begin position="2"/>
        <end position="377"/>
    </location>
</feature>
<keyword evidence="2" id="KW-0812">Transmembrane</keyword>
<dbReference type="Pfam" id="PF22669">
    <property type="entry name" value="Exo_endo_phos2"/>
    <property type="match status" value="1"/>
</dbReference>
<dbReference type="EMBL" id="JBFXLS010000030">
    <property type="protein sequence ID" value="KAL2826453.1"/>
    <property type="molecule type" value="Genomic_DNA"/>
</dbReference>
<dbReference type="PANTHER" id="PTHR11200:SF286">
    <property type="entry name" value="5-PHOSPHATASE, PUTATIVE (AFU_ORTHOLOGUE AFUA_5G07600)-RELATED"/>
    <property type="match status" value="1"/>
</dbReference>
<dbReference type="GO" id="GO:0004519">
    <property type="term" value="F:endonuclease activity"/>
    <property type="evidence" value="ECO:0007669"/>
    <property type="project" value="UniProtKB-KW"/>
</dbReference>
<feature type="region of interest" description="Disordered" evidence="1">
    <location>
        <begin position="185"/>
        <end position="211"/>
    </location>
</feature>
<protein>
    <submittedName>
        <fullName evidence="4">Endonuclease/exonuclease/phosphatase</fullName>
    </submittedName>
</protein>
<organism evidence="4 5">
    <name type="scientific">Aspergillus cavernicola</name>
    <dbReference type="NCBI Taxonomy" id="176166"/>
    <lineage>
        <taxon>Eukaryota</taxon>
        <taxon>Fungi</taxon>
        <taxon>Dikarya</taxon>
        <taxon>Ascomycota</taxon>
        <taxon>Pezizomycotina</taxon>
        <taxon>Eurotiomycetes</taxon>
        <taxon>Eurotiomycetidae</taxon>
        <taxon>Eurotiales</taxon>
        <taxon>Aspergillaceae</taxon>
        <taxon>Aspergillus</taxon>
        <taxon>Aspergillus subgen. Nidulantes</taxon>
    </lineage>
</organism>
<dbReference type="PANTHER" id="PTHR11200">
    <property type="entry name" value="INOSITOL 5-PHOSPHATASE"/>
    <property type="match status" value="1"/>
</dbReference>
<gene>
    <name evidence="4" type="ORF">BDW59DRAFT_65243</name>
</gene>
<comment type="caution">
    <text evidence="4">The sequence shown here is derived from an EMBL/GenBank/DDBJ whole genome shotgun (WGS) entry which is preliminary data.</text>
</comment>